<dbReference type="RefSeq" id="WP_263571467.1">
    <property type="nucleotide sequence ID" value="NZ_JAJIRN010000005.1"/>
</dbReference>
<dbReference type="Proteomes" id="UP001209701">
    <property type="component" value="Unassembled WGS sequence"/>
</dbReference>
<comment type="caution">
    <text evidence="6">The sequence shown here is derived from an EMBL/GenBank/DDBJ whole genome shotgun (WGS) entry which is preliminary data.</text>
</comment>
<accession>A0ABT2YFM8</accession>
<keyword evidence="3" id="KW-0808">Transferase</keyword>
<gene>
    <name evidence="6" type="ORF">LNV07_12345</name>
</gene>
<dbReference type="Pfam" id="PF00535">
    <property type="entry name" value="Glycos_transf_2"/>
    <property type="match status" value="1"/>
</dbReference>
<organism evidence="6 7">
    <name type="scientific">Roseateles oligotrophus</name>
    <dbReference type="NCBI Taxonomy" id="1769250"/>
    <lineage>
        <taxon>Bacteria</taxon>
        <taxon>Pseudomonadati</taxon>
        <taxon>Pseudomonadota</taxon>
        <taxon>Betaproteobacteria</taxon>
        <taxon>Burkholderiales</taxon>
        <taxon>Sphaerotilaceae</taxon>
        <taxon>Roseateles</taxon>
    </lineage>
</organism>
<dbReference type="InterPro" id="IPR029044">
    <property type="entry name" value="Nucleotide-diphossugar_trans"/>
</dbReference>
<evidence type="ECO:0000256" key="3">
    <source>
        <dbReference type="ARBA" id="ARBA00022679"/>
    </source>
</evidence>
<proteinExistence type="inferred from homology"/>
<reference evidence="6 7" key="1">
    <citation type="submission" date="2021-11" db="EMBL/GenBank/DDBJ databases">
        <authorList>
            <person name="Liang Q."/>
            <person name="Mou H."/>
            <person name="Liu Z."/>
        </authorList>
    </citation>
    <scope>NUCLEOTIDE SEQUENCE [LARGE SCALE GENOMIC DNA]</scope>
    <source>
        <strain evidence="6 7">CHU3</strain>
    </source>
</reference>
<keyword evidence="2" id="KW-0328">Glycosyltransferase</keyword>
<keyword evidence="7" id="KW-1185">Reference proteome</keyword>
<evidence type="ECO:0000256" key="2">
    <source>
        <dbReference type="ARBA" id="ARBA00022676"/>
    </source>
</evidence>
<protein>
    <submittedName>
        <fullName evidence="6">Glycosyltransferase family 2 protein</fullName>
    </submittedName>
</protein>
<name>A0ABT2YFM8_9BURK</name>
<dbReference type="SUPFAM" id="SSF53448">
    <property type="entry name" value="Nucleotide-diphospho-sugar transferases"/>
    <property type="match status" value="1"/>
</dbReference>
<dbReference type="InterPro" id="IPR001173">
    <property type="entry name" value="Glyco_trans_2-like"/>
</dbReference>
<evidence type="ECO:0000259" key="5">
    <source>
        <dbReference type="Pfam" id="PF00535"/>
    </source>
</evidence>
<keyword evidence="4" id="KW-0812">Transmembrane</keyword>
<dbReference type="EMBL" id="JAJIRN010000005">
    <property type="protein sequence ID" value="MCV2368872.1"/>
    <property type="molecule type" value="Genomic_DNA"/>
</dbReference>
<evidence type="ECO:0000256" key="4">
    <source>
        <dbReference type="SAM" id="Phobius"/>
    </source>
</evidence>
<dbReference type="Gene3D" id="3.90.550.10">
    <property type="entry name" value="Spore Coat Polysaccharide Biosynthesis Protein SpsA, Chain A"/>
    <property type="match status" value="1"/>
</dbReference>
<comment type="similarity">
    <text evidence="1">Belongs to the glycosyltransferase 2 family.</text>
</comment>
<keyword evidence="4" id="KW-1133">Transmembrane helix</keyword>
<evidence type="ECO:0000256" key="1">
    <source>
        <dbReference type="ARBA" id="ARBA00006739"/>
    </source>
</evidence>
<sequence>MNHQDPTIDISVVVIGRNEGERLQACLASVHAADWLGLRRELIYVDSHSQDGSPALARSMGAAVYGLGDAKPCAAAGRNIGWRAARGNLVLFLDGDTLLEPHFLSQALPSLADPCVAAVWGHRREMNPRQSIYTRVLDLDWIFDAGRVPYFGGDALVRRIALAIVDGFDDQLVAGEEPELSRRLRELGWQIEHLDTPMTRHDLAITTLRAWWRRAERAGLAYAQVAARYRRTADPLWSAEVQRNRRHAAALLAWPLVLGMSLAWLPWLAAAWLLFSLFLLGRSAQRCRWKCPQSAVLAWCYALHSHLQQIPILFGQLHWWRLQRTRQAPSLIEYKQVM</sequence>
<evidence type="ECO:0000313" key="7">
    <source>
        <dbReference type="Proteomes" id="UP001209701"/>
    </source>
</evidence>
<evidence type="ECO:0000313" key="6">
    <source>
        <dbReference type="EMBL" id="MCV2368872.1"/>
    </source>
</evidence>
<feature type="transmembrane region" description="Helical" evidence="4">
    <location>
        <begin position="252"/>
        <end position="280"/>
    </location>
</feature>
<dbReference type="PANTHER" id="PTHR43630">
    <property type="entry name" value="POLY-BETA-1,6-N-ACETYL-D-GLUCOSAMINE SYNTHASE"/>
    <property type="match status" value="1"/>
</dbReference>
<dbReference type="PANTHER" id="PTHR43630:SF1">
    <property type="entry name" value="POLY-BETA-1,6-N-ACETYL-D-GLUCOSAMINE SYNTHASE"/>
    <property type="match status" value="1"/>
</dbReference>
<keyword evidence="4" id="KW-0472">Membrane</keyword>
<feature type="domain" description="Glycosyltransferase 2-like" evidence="5">
    <location>
        <begin position="11"/>
        <end position="137"/>
    </location>
</feature>